<evidence type="ECO:0000313" key="2">
    <source>
        <dbReference type="EMBL" id="SNB79878.1"/>
    </source>
</evidence>
<name>A0A212S3W4_9PROT</name>
<protein>
    <submittedName>
        <fullName evidence="2">Uncharacterized protein</fullName>
    </submittedName>
</protein>
<accession>A0A212S3W4</accession>
<keyword evidence="3" id="KW-1185">Reference proteome</keyword>
<gene>
    <name evidence="2" type="ORF">SAMN07250955_1241</name>
</gene>
<evidence type="ECO:0000256" key="1">
    <source>
        <dbReference type="SAM" id="MobiDB-lite"/>
    </source>
</evidence>
<organism evidence="2 3">
    <name type="scientific">Arboricoccus pini</name>
    <dbReference type="NCBI Taxonomy" id="1963835"/>
    <lineage>
        <taxon>Bacteria</taxon>
        <taxon>Pseudomonadati</taxon>
        <taxon>Pseudomonadota</taxon>
        <taxon>Alphaproteobacteria</taxon>
        <taxon>Geminicoccales</taxon>
        <taxon>Geminicoccaceae</taxon>
        <taxon>Arboricoccus</taxon>
    </lineage>
</organism>
<dbReference type="Proteomes" id="UP000197065">
    <property type="component" value="Unassembled WGS sequence"/>
</dbReference>
<dbReference type="AlphaFoldDB" id="A0A212S3W4"/>
<proteinExistence type="predicted"/>
<sequence>PRRGSGAVAAWGRGDRSSPWGLPYKEYSLYTTGLMRHPLFDPPQPHGSRGLSAHRQQSCRSVLAQRDVDHQIAEGRRRLPPHARVIKQGVLRDRVSATPGIIRREPGSDARDSVAPRQGQGSGSQGLCICPNTRTATMRGNHDQAGQSPPLGVHGSRLSHLAARARNKGRVAGGTTAWTDSGAAFAAQRGLLTDGRQHGHGRQGKDLKIVLPSLAHGVRREEPGLIGACY</sequence>
<evidence type="ECO:0000313" key="3">
    <source>
        <dbReference type="Proteomes" id="UP000197065"/>
    </source>
</evidence>
<feature type="compositionally biased region" description="Basic and acidic residues" evidence="1">
    <location>
        <begin position="102"/>
        <end position="114"/>
    </location>
</feature>
<reference evidence="2 3" key="1">
    <citation type="submission" date="2017-06" db="EMBL/GenBank/DDBJ databases">
        <authorList>
            <person name="Kim H.J."/>
            <person name="Triplett B.A."/>
        </authorList>
    </citation>
    <scope>NUCLEOTIDE SEQUENCE [LARGE SCALE GENOMIC DNA]</scope>
    <source>
        <strain evidence="2 3">B29T1</strain>
    </source>
</reference>
<feature type="region of interest" description="Disordered" evidence="1">
    <location>
        <begin position="97"/>
        <end position="128"/>
    </location>
</feature>
<dbReference type="EMBL" id="FYEH01000024">
    <property type="protein sequence ID" value="SNB79878.1"/>
    <property type="molecule type" value="Genomic_DNA"/>
</dbReference>
<feature type="non-terminal residue" evidence="2">
    <location>
        <position position="1"/>
    </location>
</feature>